<gene>
    <name evidence="2" type="ORF">GTP69_29770</name>
</gene>
<evidence type="ECO:0008006" key="4">
    <source>
        <dbReference type="Google" id="ProtNLM"/>
    </source>
</evidence>
<feature type="region of interest" description="Disordered" evidence="1">
    <location>
        <begin position="12"/>
        <end position="33"/>
    </location>
</feature>
<dbReference type="SUPFAM" id="SSF50969">
    <property type="entry name" value="YVTN repeat-like/Quinoprotein amine dehydrogenase"/>
    <property type="match status" value="1"/>
</dbReference>
<dbReference type="EMBL" id="WWCT01000047">
    <property type="protein sequence ID" value="MYN30598.1"/>
    <property type="molecule type" value="Genomic_DNA"/>
</dbReference>
<protein>
    <recommendedName>
        <fullName evidence="4">BACON domain-containing protein</fullName>
    </recommendedName>
</protein>
<evidence type="ECO:0000313" key="3">
    <source>
        <dbReference type="Proteomes" id="UP000642144"/>
    </source>
</evidence>
<evidence type="ECO:0000256" key="1">
    <source>
        <dbReference type="SAM" id="MobiDB-lite"/>
    </source>
</evidence>
<organism evidence="2 3">
    <name type="scientific">Duganella levis</name>
    <dbReference type="NCBI Taxonomy" id="2692169"/>
    <lineage>
        <taxon>Bacteria</taxon>
        <taxon>Pseudomonadati</taxon>
        <taxon>Pseudomonadota</taxon>
        <taxon>Betaproteobacteria</taxon>
        <taxon>Burkholderiales</taxon>
        <taxon>Oxalobacteraceae</taxon>
        <taxon>Telluria group</taxon>
        <taxon>Duganella</taxon>
    </lineage>
</organism>
<dbReference type="RefSeq" id="WP_161058245.1">
    <property type="nucleotide sequence ID" value="NZ_WWCT01000047.1"/>
</dbReference>
<reference evidence="2 3" key="1">
    <citation type="submission" date="2019-12" db="EMBL/GenBank/DDBJ databases">
        <title>Novel species isolated from a subtropical stream in China.</title>
        <authorList>
            <person name="Lu H."/>
        </authorList>
    </citation>
    <scope>NUCLEOTIDE SEQUENCE [LARGE SCALE GENOMIC DNA]</scope>
    <source>
        <strain evidence="2 3">CY42W</strain>
    </source>
</reference>
<dbReference type="Proteomes" id="UP000642144">
    <property type="component" value="Unassembled WGS sequence"/>
</dbReference>
<dbReference type="InterPro" id="IPR011044">
    <property type="entry name" value="Quino_amine_DH_bsu"/>
</dbReference>
<dbReference type="InterPro" id="IPR015943">
    <property type="entry name" value="WD40/YVTN_repeat-like_dom_sf"/>
</dbReference>
<name>A0ABW9WAB6_9BURK</name>
<proteinExistence type="predicted"/>
<evidence type="ECO:0000313" key="2">
    <source>
        <dbReference type="EMBL" id="MYN30598.1"/>
    </source>
</evidence>
<dbReference type="Gene3D" id="2.130.10.10">
    <property type="entry name" value="YVTN repeat-like/Quinoprotein amine dehydrogenase"/>
    <property type="match status" value="1"/>
</dbReference>
<accession>A0ABW9WAB6</accession>
<comment type="caution">
    <text evidence="2">The sequence shown here is derived from an EMBL/GenBank/DDBJ whole genome shotgun (WGS) entry which is preliminary data.</text>
</comment>
<feature type="compositionally biased region" description="Gly residues" evidence="1">
    <location>
        <begin position="12"/>
        <end position="26"/>
    </location>
</feature>
<keyword evidence="3" id="KW-1185">Reference proteome</keyword>
<sequence length="876" mass="90214">MSSLLVACGGGGSGGSGGGSSGGGGTSADPAPGFSVSIDRTQLRFSGDEGSVIPSQIIVGTGSGSNVPTTAYFGGEDLGTAIDRVEARINGTQAQFSVYPKMRLAAGEYSGMLKLSMCADTQCNQHFKGSPVNVAYTVSVGKGLKVTPDSVELSSLTGASASAPVAVQLPTGVSSFSATTSAAWLQVANISASGMTVVGVSKGPGLYNGQVTVNAGNRLATVQVTYRVAADPSSVTSISPDRASLDFSAPTGFASGGQQLKVALPNWAQSLTSSVQYRSGDSGWLAVTTGATGNVSVVASAANLRPGVYRADLVLGGGVDVLPVSVPVTLNVLSADWSVSGTSTLTVDAASTASALSGQISIDVPNLPVQAWQASSSASWLQLSRTSGSLRGDKLGVSVNVAQMLKLANFHAHTADITLSLAGGKVAATKFTVTLDKKLPELSYISPHTRLSGEAGNYIVRGRGFDAITDLNQVLQVTGTKPAKIVRVNDTQFELSLPAAQGDATLALSNRLGASSGTVTLATVSQPAIAYAAVTTQGSKGGLVFDPERQALFTINKTLGSLMRFSKSGASWNVSSVPVSSADEVALSPDGKSLIVTVTSGQIKLFDPATLTEQGSFTAGGVWGDTLNTFPRMAVRNDGKVLFSGASGVQDGSGYMAYFDLVTRSFGNIGGPYVFGWASVSGDGSRINIVQSASYSPLPPIVSLDSSSQMAQVAPSGLGHWFESAQSLHGERFAEGTYQVWDRDLNIIGKVVIPDASYFGRTPLFSPDGTRLYVMAYDSSGLYEGTTSKPRVYVFDSSTRMVTSTNLPLLGYFELKDYPTCTTSAYECNTRALGAVSPDGKTLFYIGDARMIATPIPALSGGAAAAMRRLVLPASN</sequence>